<keyword evidence="2" id="KW-1185">Reference proteome</keyword>
<name>A0ACC1Y638_MELAZ</name>
<protein>
    <submittedName>
        <fullName evidence="1">Uncharacterized protein</fullName>
    </submittedName>
</protein>
<evidence type="ECO:0000313" key="2">
    <source>
        <dbReference type="Proteomes" id="UP001164539"/>
    </source>
</evidence>
<sequence>MSKAGESEPSFIGSEATAAKNTAPSLTSRKRDRRYKNRAGRHHFKTTGESSRIDRDYAEEGGPALGKVFFLDNELTSMTEDMLAQLRRTYNSPSSVKLSLPNPGFKPSQPGSGEVVVHRRSFEYGLRLLVQPFFV</sequence>
<gene>
    <name evidence="1" type="ORF">OWV82_010726</name>
</gene>
<organism evidence="1 2">
    <name type="scientific">Melia azedarach</name>
    <name type="common">Chinaberry tree</name>
    <dbReference type="NCBI Taxonomy" id="155640"/>
    <lineage>
        <taxon>Eukaryota</taxon>
        <taxon>Viridiplantae</taxon>
        <taxon>Streptophyta</taxon>
        <taxon>Embryophyta</taxon>
        <taxon>Tracheophyta</taxon>
        <taxon>Spermatophyta</taxon>
        <taxon>Magnoliopsida</taxon>
        <taxon>eudicotyledons</taxon>
        <taxon>Gunneridae</taxon>
        <taxon>Pentapetalae</taxon>
        <taxon>rosids</taxon>
        <taxon>malvids</taxon>
        <taxon>Sapindales</taxon>
        <taxon>Meliaceae</taxon>
        <taxon>Melia</taxon>
    </lineage>
</organism>
<dbReference type="EMBL" id="CM051398">
    <property type="protein sequence ID" value="KAJ4719111.1"/>
    <property type="molecule type" value="Genomic_DNA"/>
</dbReference>
<accession>A0ACC1Y638</accession>
<comment type="caution">
    <text evidence="1">The sequence shown here is derived from an EMBL/GenBank/DDBJ whole genome shotgun (WGS) entry which is preliminary data.</text>
</comment>
<reference evidence="1 2" key="1">
    <citation type="journal article" date="2023" name="Science">
        <title>Complex scaffold remodeling in plant triterpene biosynthesis.</title>
        <authorList>
            <person name="De La Pena R."/>
            <person name="Hodgson H."/>
            <person name="Liu J.C."/>
            <person name="Stephenson M.J."/>
            <person name="Martin A.C."/>
            <person name="Owen C."/>
            <person name="Harkess A."/>
            <person name="Leebens-Mack J."/>
            <person name="Jimenez L.E."/>
            <person name="Osbourn A."/>
            <person name="Sattely E.S."/>
        </authorList>
    </citation>
    <scope>NUCLEOTIDE SEQUENCE [LARGE SCALE GENOMIC DNA]</scope>
    <source>
        <strain evidence="2">cv. JPN11</strain>
        <tissue evidence="1">Leaf</tissue>
    </source>
</reference>
<evidence type="ECO:0000313" key="1">
    <source>
        <dbReference type="EMBL" id="KAJ4719111.1"/>
    </source>
</evidence>
<dbReference type="Proteomes" id="UP001164539">
    <property type="component" value="Chromosome 5"/>
</dbReference>
<proteinExistence type="predicted"/>